<keyword evidence="2" id="KW-0812">Transmembrane</keyword>
<feature type="domain" description="DUF7088" evidence="4">
    <location>
        <begin position="38"/>
        <end position="138"/>
    </location>
</feature>
<evidence type="ECO:0000256" key="1">
    <source>
        <dbReference type="SAM" id="Coils"/>
    </source>
</evidence>
<organism evidence="5 6">
    <name type="scientific">Pseudomonas flexibilis</name>
    <dbReference type="NCBI Taxonomy" id="706570"/>
    <lineage>
        <taxon>Bacteria</taxon>
        <taxon>Pseudomonadati</taxon>
        <taxon>Pseudomonadota</taxon>
        <taxon>Gammaproteobacteria</taxon>
        <taxon>Pseudomonadales</taxon>
        <taxon>Pseudomonadaceae</taxon>
        <taxon>Pseudomonas</taxon>
    </lineage>
</organism>
<evidence type="ECO:0000313" key="6">
    <source>
        <dbReference type="Proteomes" id="UP000030980"/>
    </source>
</evidence>
<evidence type="ECO:0000256" key="2">
    <source>
        <dbReference type="SAM" id="Phobius"/>
    </source>
</evidence>
<keyword evidence="6" id="KW-1185">Reference proteome</keyword>
<dbReference type="EMBL" id="JTAK01000002">
    <property type="protein sequence ID" value="KHO65678.1"/>
    <property type="molecule type" value="Genomic_DNA"/>
</dbReference>
<reference evidence="5 6" key="1">
    <citation type="submission" date="2014-11" db="EMBL/GenBank/DDBJ databases">
        <title>Genome sequence of Pseudomonas tuomuerensis JCM 14085.</title>
        <authorList>
            <person name="Shin S.-K."/>
            <person name="Yi H."/>
        </authorList>
    </citation>
    <scope>NUCLEOTIDE SEQUENCE [LARGE SCALE GENOMIC DNA]</scope>
    <source>
        <strain evidence="5 6">JCM 14085</strain>
    </source>
</reference>
<feature type="domain" description="ABC-type uncharacterised transport system" evidence="3">
    <location>
        <begin position="176"/>
        <end position="471"/>
    </location>
</feature>
<dbReference type="AlphaFoldDB" id="A0A0B3BMK0"/>
<dbReference type="OrthoDB" id="9777219at2"/>
<dbReference type="Pfam" id="PF09822">
    <property type="entry name" value="ABC_transp_aux"/>
    <property type="match status" value="1"/>
</dbReference>
<comment type="caution">
    <text evidence="5">The sequence shown here is derived from an EMBL/GenBank/DDBJ whole genome shotgun (WGS) entry which is preliminary data.</text>
</comment>
<accession>A0A0B3BMK0</accession>
<feature type="coiled-coil region" evidence="1">
    <location>
        <begin position="505"/>
        <end position="532"/>
    </location>
</feature>
<keyword evidence="2" id="KW-0472">Membrane</keyword>
<dbReference type="STRING" id="706570.PT85_06405"/>
<evidence type="ECO:0000259" key="4">
    <source>
        <dbReference type="Pfam" id="PF23357"/>
    </source>
</evidence>
<proteinExistence type="predicted"/>
<dbReference type="InterPro" id="IPR019196">
    <property type="entry name" value="ABC_transp_unknown"/>
</dbReference>
<dbReference type="InterPro" id="IPR055396">
    <property type="entry name" value="DUF7088"/>
</dbReference>
<sequence>MKRILYSGLGLLLIAVAFLLFNGLSGALLSGARLDLTEQKLYTLSPGTRQILASLDEPLTLRLFYSDQATGELPALRNQARRVEELLRTYVRAADGKLSLQVIDPQPFSEQEDEAAQAGLQAVPLNTSGDQVYFGLVASNARGDRQVIPFFALDQEAFLEYEISRLIHGLVRRELPVVGVLSGLQLNGGFDMLARQPTAPWMIMEEIRQLFRIESLDADLDEIPEHVSVLMLVHPKQLSQPTLYAIDQFVLRGGKLLAFVDPYSEADTGTGFPGEEIERASSLDPLLAAWGVRLAPDQVLADGGYGMTVGMGAGRAVRHPAWVSLPSEAVDPEDVVTAGLEAVNLASAGLLEPLAGASTRFTPLLRSSPLSMPVDAKRLGVLGNPEELLRDLRPDGQRKVLAARIEGPARSAYLEGIEGRKDGLQEAGRIDLILVADTDLLSDHLWVQVQQFFGQRVPQPFADNAGFVVNALDNLAGSPALISVRSRGRYQRPFEVVQTLQRQAETRFLEQEQRLQQRLAETERQLAELQRPADDGQLLELNAEQETAVRRFLDEKLRIRKELREVNYQLNADIEALGRTLKFLNIALVPLLLTLGALAVWFWRRRRA</sequence>
<gene>
    <name evidence="5" type="ORF">PT85_06405</name>
</gene>
<feature type="transmembrane region" description="Helical" evidence="2">
    <location>
        <begin position="583"/>
        <end position="603"/>
    </location>
</feature>
<keyword evidence="1" id="KW-0175">Coiled coil</keyword>
<name>A0A0B3BMK0_9PSED</name>
<dbReference type="RefSeq" id="WP_039606210.1">
    <property type="nucleotide sequence ID" value="NZ_FMUP01000001.1"/>
</dbReference>
<keyword evidence="2" id="KW-1133">Transmembrane helix</keyword>
<dbReference type="Pfam" id="PF23357">
    <property type="entry name" value="DUF7088"/>
    <property type="match status" value="1"/>
</dbReference>
<protein>
    <submittedName>
        <fullName evidence="5">ABC transporter</fullName>
    </submittedName>
</protein>
<evidence type="ECO:0000313" key="5">
    <source>
        <dbReference type="EMBL" id="KHO65678.1"/>
    </source>
</evidence>
<evidence type="ECO:0000259" key="3">
    <source>
        <dbReference type="Pfam" id="PF09822"/>
    </source>
</evidence>
<dbReference type="Proteomes" id="UP000030980">
    <property type="component" value="Unassembled WGS sequence"/>
</dbReference>